<evidence type="ECO:0000313" key="2">
    <source>
        <dbReference type="EMBL" id="GAA1973640.1"/>
    </source>
</evidence>
<sequence>MRRPFRERDPRKLAAVGVTALVLVVAAAIGVPQLVFYTRTAAYTAELANAAGLRADDQVFVAGVPAGRVRAITLAGDRVRVDFRLDRDQPLGAATSAGVKIQTVLGKRYLDVRPDGAGALPGGGTIPLARTSVPFSLDDLGRAASDTTQKLDLGSLRKMITTLRDNAPDAKLAGDALTGVTSATSVFTKYSKGIQDLLAGARSVTSTLVGQQDSLVKLLGDTDLITRALVARKDTLNQLVGDVGRLADRIRSFLDTNRPLVEPLMHRLGETVRTLTDNAADLGRTIDLLAPTGRYLANATGNGPWIDVVGPAAIVPDPILCVTGLVRGCK</sequence>
<protein>
    <submittedName>
        <fullName evidence="2">MCE family protein</fullName>
    </submittedName>
</protein>
<reference evidence="2 3" key="1">
    <citation type="journal article" date="2019" name="Int. J. Syst. Evol. Microbiol.">
        <title>The Global Catalogue of Microorganisms (GCM) 10K type strain sequencing project: providing services to taxonomists for standard genome sequencing and annotation.</title>
        <authorList>
            <consortium name="The Broad Institute Genomics Platform"/>
            <consortium name="The Broad Institute Genome Sequencing Center for Infectious Disease"/>
            <person name="Wu L."/>
            <person name="Ma J."/>
        </authorList>
    </citation>
    <scope>NUCLEOTIDE SEQUENCE [LARGE SCALE GENOMIC DNA]</scope>
    <source>
        <strain evidence="2 3">JCM 14545</strain>
    </source>
</reference>
<name>A0ABN2RS17_9PSEU</name>
<evidence type="ECO:0000313" key="3">
    <source>
        <dbReference type="Proteomes" id="UP001501116"/>
    </source>
</evidence>
<proteinExistence type="predicted"/>
<dbReference type="Proteomes" id="UP001501116">
    <property type="component" value="Unassembled WGS sequence"/>
</dbReference>
<dbReference type="NCBIfam" id="TIGR00996">
    <property type="entry name" value="Mtu_fam_mce"/>
    <property type="match status" value="1"/>
</dbReference>
<dbReference type="RefSeq" id="WP_344425094.1">
    <property type="nucleotide sequence ID" value="NZ_BAAANN010000024.1"/>
</dbReference>
<dbReference type="InterPro" id="IPR005693">
    <property type="entry name" value="Mce"/>
</dbReference>
<keyword evidence="3" id="KW-1185">Reference proteome</keyword>
<gene>
    <name evidence="2" type="ORF">GCM10009754_55700</name>
</gene>
<accession>A0ABN2RS17</accession>
<dbReference type="EMBL" id="BAAANN010000024">
    <property type="protein sequence ID" value="GAA1973640.1"/>
    <property type="molecule type" value="Genomic_DNA"/>
</dbReference>
<feature type="domain" description="Mce/MlaD" evidence="1">
    <location>
        <begin position="42"/>
        <end position="114"/>
    </location>
</feature>
<dbReference type="PANTHER" id="PTHR33371:SF18">
    <property type="entry name" value="MCE-FAMILY PROTEIN MCE3C"/>
    <property type="match status" value="1"/>
</dbReference>
<comment type="caution">
    <text evidence="2">The sequence shown here is derived from an EMBL/GenBank/DDBJ whole genome shotgun (WGS) entry which is preliminary data.</text>
</comment>
<organism evidence="2 3">
    <name type="scientific">Amycolatopsis minnesotensis</name>
    <dbReference type="NCBI Taxonomy" id="337894"/>
    <lineage>
        <taxon>Bacteria</taxon>
        <taxon>Bacillati</taxon>
        <taxon>Actinomycetota</taxon>
        <taxon>Actinomycetes</taxon>
        <taxon>Pseudonocardiales</taxon>
        <taxon>Pseudonocardiaceae</taxon>
        <taxon>Amycolatopsis</taxon>
    </lineage>
</organism>
<evidence type="ECO:0000259" key="1">
    <source>
        <dbReference type="Pfam" id="PF02470"/>
    </source>
</evidence>
<dbReference type="InterPro" id="IPR052336">
    <property type="entry name" value="MlaD_Phospholipid_Transporter"/>
</dbReference>
<dbReference type="InterPro" id="IPR003399">
    <property type="entry name" value="Mce/MlaD"/>
</dbReference>
<dbReference type="PANTHER" id="PTHR33371">
    <property type="entry name" value="INTERMEMBRANE PHOSPHOLIPID TRANSPORT SYSTEM BINDING PROTEIN MLAD-RELATED"/>
    <property type="match status" value="1"/>
</dbReference>
<dbReference type="Pfam" id="PF02470">
    <property type="entry name" value="MlaD"/>
    <property type="match status" value="1"/>
</dbReference>